<evidence type="ECO:0000256" key="10">
    <source>
        <dbReference type="ARBA" id="ARBA00023065"/>
    </source>
</evidence>
<evidence type="ECO:0000256" key="8">
    <source>
        <dbReference type="ARBA" id="ARBA00023002"/>
    </source>
</evidence>
<dbReference type="NCBIfam" id="TIGR03421">
    <property type="entry name" value="FeS_CyaY"/>
    <property type="match status" value="1"/>
</dbReference>
<dbReference type="GO" id="GO:0008198">
    <property type="term" value="F:ferrous iron binding"/>
    <property type="evidence" value="ECO:0007669"/>
    <property type="project" value="TreeGrafter"/>
</dbReference>
<dbReference type="Pfam" id="PF01491">
    <property type="entry name" value="Frataxin_Cyay"/>
    <property type="match status" value="1"/>
</dbReference>
<evidence type="ECO:0000256" key="13">
    <source>
        <dbReference type="SAM" id="MobiDB-lite"/>
    </source>
</evidence>
<dbReference type="NCBIfam" id="TIGR03422">
    <property type="entry name" value="mito_frataxin"/>
    <property type="match status" value="1"/>
</dbReference>
<comment type="similarity">
    <text evidence="2">Belongs to the frataxin family.</text>
</comment>
<evidence type="ECO:0000313" key="14">
    <source>
        <dbReference type="EMBL" id="KAK0505909.1"/>
    </source>
</evidence>
<comment type="catalytic activity">
    <reaction evidence="12">
        <text>4 Fe(2+) + O2 + 4 H(+) = 4 Fe(3+) + 2 H2O</text>
        <dbReference type="Rhea" id="RHEA:11148"/>
        <dbReference type="ChEBI" id="CHEBI:15377"/>
        <dbReference type="ChEBI" id="CHEBI:15378"/>
        <dbReference type="ChEBI" id="CHEBI:15379"/>
        <dbReference type="ChEBI" id="CHEBI:29033"/>
        <dbReference type="ChEBI" id="CHEBI:29034"/>
        <dbReference type="EC" id="1.16.3.1"/>
    </reaction>
</comment>
<dbReference type="EC" id="1.16.3.1" evidence="3"/>
<dbReference type="SUPFAM" id="SSF55387">
    <property type="entry name" value="Frataxin/Nqo15-like"/>
    <property type="match status" value="1"/>
</dbReference>
<gene>
    <name evidence="14" type="ORF">EDD18DRAFT_10517</name>
</gene>
<dbReference type="SMART" id="SM01219">
    <property type="entry name" value="Frataxin_Cyay"/>
    <property type="match status" value="1"/>
</dbReference>
<dbReference type="Gene3D" id="3.30.920.10">
    <property type="entry name" value="Frataxin/CyaY"/>
    <property type="match status" value="1"/>
</dbReference>
<evidence type="ECO:0000256" key="1">
    <source>
        <dbReference type="ARBA" id="ARBA00004173"/>
    </source>
</evidence>
<keyword evidence="9" id="KW-0408">Iron</keyword>
<name>A0AA39QQA8_9AGAR</name>
<dbReference type="GO" id="GO:0034986">
    <property type="term" value="F:iron chaperone activity"/>
    <property type="evidence" value="ECO:0007669"/>
    <property type="project" value="TreeGrafter"/>
</dbReference>
<evidence type="ECO:0000256" key="7">
    <source>
        <dbReference type="ARBA" id="ARBA00022946"/>
    </source>
</evidence>
<keyword evidence="7" id="KW-0809">Transit peptide</keyword>
<evidence type="ECO:0000256" key="5">
    <source>
        <dbReference type="ARBA" id="ARBA00022448"/>
    </source>
</evidence>
<evidence type="ECO:0000256" key="4">
    <source>
        <dbReference type="ARBA" id="ARBA00022434"/>
    </source>
</evidence>
<keyword evidence="8" id="KW-0560">Oxidoreductase</keyword>
<feature type="region of interest" description="Disordered" evidence="13">
    <location>
        <begin position="48"/>
        <end position="74"/>
    </location>
</feature>
<protein>
    <recommendedName>
        <fullName evidence="3">ferroxidase</fullName>
        <ecNumber evidence="3">1.16.3.1</ecNumber>
    </recommendedName>
</protein>
<dbReference type="PROSITE" id="PS50810">
    <property type="entry name" value="FRATAXIN_2"/>
    <property type="match status" value="1"/>
</dbReference>
<dbReference type="GO" id="GO:0008199">
    <property type="term" value="F:ferric iron binding"/>
    <property type="evidence" value="ECO:0007669"/>
    <property type="project" value="InterPro"/>
</dbReference>
<comment type="subcellular location">
    <subcellularLocation>
        <location evidence="1">Mitochondrion</location>
    </subcellularLocation>
</comment>
<sequence length="194" mass="22354">MSFRLTSRSLSSLTQQCALFESRPSISLCLPHIVRTRMLQEIPSFSMSRPFTTQPPPQYSAQYSGNSKIPPPQWVHRGDLPTDRYHEVSDHAMEALLDQLENLLDSEAQSNPDYEVEYSSGVLTLKLGEHGTYVINKQPPNKQIWLSSPHSGPKRYDYSEFDNKWWYWRDEKTLSDLLNEELQVILGKKPSIAL</sequence>
<dbReference type="GO" id="GO:0005739">
    <property type="term" value="C:mitochondrion"/>
    <property type="evidence" value="ECO:0007669"/>
    <property type="project" value="UniProtKB-SubCell"/>
</dbReference>
<evidence type="ECO:0000256" key="6">
    <source>
        <dbReference type="ARBA" id="ARBA00022496"/>
    </source>
</evidence>
<keyword evidence="11" id="KW-0496">Mitochondrion</keyword>
<reference evidence="14" key="1">
    <citation type="submission" date="2023-06" db="EMBL/GenBank/DDBJ databases">
        <authorList>
            <consortium name="Lawrence Berkeley National Laboratory"/>
            <person name="Ahrendt S."/>
            <person name="Sahu N."/>
            <person name="Indic B."/>
            <person name="Wong-Bajracharya J."/>
            <person name="Merenyi Z."/>
            <person name="Ke H.-M."/>
            <person name="Monk M."/>
            <person name="Kocsube S."/>
            <person name="Drula E."/>
            <person name="Lipzen A."/>
            <person name="Balint B."/>
            <person name="Henrissat B."/>
            <person name="Andreopoulos B."/>
            <person name="Martin F.M."/>
            <person name="Harder C.B."/>
            <person name="Rigling D."/>
            <person name="Ford K.L."/>
            <person name="Foster G.D."/>
            <person name="Pangilinan J."/>
            <person name="Papanicolaou A."/>
            <person name="Barry K."/>
            <person name="LaButti K."/>
            <person name="Viragh M."/>
            <person name="Koriabine M."/>
            <person name="Yan M."/>
            <person name="Riley R."/>
            <person name="Champramary S."/>
            <person name="Plett K.L."/>
            <person name="Tsai I.J."/>
            <person name="Slot J."/>
            <person name="Sipos G."/>
            <person name="Plett J."/>
            <person name="Nagy L.G."/>
            <person name="Grigoriev I.V."/>
        </authorList>
    </citation>
    <scope>NUCLEOTIDE SEQUENCE</scope>
    <source>
        <strain evidence="14">HWK02</strain>
    </source>
</reference>
<dbReference type="PRINTS" id="PR00904">
    <property type="entry name" value="FRATAXIN"/>
</dbReference>
<dbReference type="GO" id="GO:0006879">
    <property type="term" value="P:intracellular iron ion homeostasis"/>
    <property type="evidence" value="ECO:0007669"/>
    <property type="project" value="UniProtKB-KW"/>
</dbReference>
<dbReference type="AlphaFoldDB" id="A0AA39QQA8"/>
<dbReference type="InterPro" id="IPR017789">
    <property type="entry name" value="Frataxin"/>
</dbReference>
<accession>A0AA39QQA8</accession>
<dbReference type="EMBL" id="JAUEPU010000001">
    <property type="protein sequence ID" value="KAK0505909.1"/>
    <property type="molecule type" value="Genomic_DNA"/>
</dbReference>
<organism evidence="14 15">
    <name type="scientific">Armillaria luteobubalina</name>
    <dbReference type="NCBI Taxonomy" id="153913"/>
    <lineage>
        <taxon>Eukaryota</taxon>
        <taxon>Fungi</taxon>
        <taxon>Dikarya</taxon>
        <taxon>Basidiomycota</taxon>
        <taxon>Agaricomycotina</taxon>
        <taxon>Agaricomycetes</taxon>
        <taxon>Agaricomycetidae</taxon>
        <taxon>Agaricales</taxon>
        <taxon>Marasmiineae</taxon>
        <taxon>Physalacriaceae</taxon>
        <taxon>Armillaria</taxon>
    </lineage>
</organism>
<keyword evidence="10" id="KW-0406">Ion transport</keyword>
<dbReference type="PANTHER" id="PTHR16821:SF2">
    <property type="entry name" value="FRATAXIN, MITOCHONDRIAL"/>
    <property type="match status" value="1"/>
</dbReference>
<keyword evidence="4" id="KW-0409">Iron storage</keyword>
<dbReference type="GO" id="GO:0004322">
    <property type="term" value="F:ferroxidase activity"/>
    <property type="evidence" value="ECO:0007669"/>
    <property type="project" value="UniProtKB-EC"/>
</dbReference>
<dbReference type="InterPro" id="IPR036524">
    <property type="entry name" value="Frataxin/CyaY_sf"/>
</dbReference>
<evidence type="ECO:0000256" key="2">
    <source>
        <dbReference type="ARBA" id="ARBA00008183"/>
    </source>
</evidence>
<keyword evidence="5" id="KW-0813">Transport</keyword>
<dbReference type="PROSITE" id="PS01344">
    <property type="entry name" value="FRATAXIN_1"/>
    <property type="match status" value="1"/>
</dbReference>
<feature type="non-terminal residue" evidence="14">
    <location>
        <position position="1"/>
    </location>
</feature>
<keyword evidence="15" id="KW-1185">Reference proteome</keyword>
<evidence type="ECO:0000256" key="12">
    <source>
        <dbReference type="ARBA" id="ARBA00047990"/>
    </source>
</evidence>
<dbReference type="InterPro" id="IPR020895">
    <property type="entry name" value="Frataxin_CS"/>
</dbReference>
<dbReference type="PANTHER" id="PTHR16821">
    <property type="entry name" value="FRATAXIN"/>
    <property type="match status" value="1"/>
</dbReference>
<keyword evidence="6" id="KW-0410">Iron transport</keyword>
<dbReference type="GO" id="GO:0016226">
    <property type="term" value="P:iron-sulfur cluster assembly"/>
    <property type="evidence" value="ECO:0007669"/>
    <property type="project" value="InterPro"/>
</dbReference>
<dbReference type="Proteomes" id="UP001175228">
    <property type="component" value="Unassembled WGS sequence"/>
</dbReference>
<dbReference type="GO" id="GO:0051537">
    <property type="term" value="F:2 iron, 2 sulfur cluster binding"/>
    <property type="evidence" value="ECO:0007669"/>
    <property type="project" value="TreeGrafter"/>
</dbReference>
<evidence type="ECO:0000256" key="11">
    <source>
        <dbReference type="ARBA" id="ARBA00023128"/>
    </source>
</evidence>
<proteinExistence type="inferred from homology"/>
<evidence type="ECO:0000313" key="15">
    <source>
        <dbReference type="Proteomes" id="UP001175228"/>
    </source>
</evidence>
<comment type="caution">
    <text evidence="14">The sequence shown here is derived from an EMBL/GenBank/DDBJ whole genome shotgun (WGS) entry which is preliminary data.</text>
</comment>
<evidence type="ECO:0000256" key="3">
    <source>
        <dbReference type="ARBA" id="ARBA00013107"/>
    </source>
</evidence>
<evidence type="ECO:0000256" key="9">
    <source>
        <dbReference type="ARBA" id="ARBA00023004"/>
    </source>
</evidence>
<dbReference type="InterPro" id="IPR002908">
    <property type="entry name" value="Frataxin/CyaY"/>
</dbReference>
<dbReference type="GO" id="GO:0006826">
    <property type="term" value="P:iron ion transport"/>
    <property type="evidence" value="ECO:0007669"/>
    <property type="project" value="UniProtKB-KW"/>
</dbReference>